<keyword evidence="2" id="KW-1185">Reference proteome</keyword>
<gene>
    <name evidence="1" type="ORF">GIB67_010293</name>
</gene>
<sequence length="258" mass="29836">MMMLQENCTLGKCDFILASMKIAVDYEYMDMESKTGMGYSLLWVKVFLHYLHISAITDSVFESGISAPMNMIMYEVTMTFVADYDHMERYFQIGMDDLFYSQLPLKLCIHFLNIRAPAVSVETFESEFSITLPVIESRIFAQMNMIMYEVTMTFVAKFDHMERYFQIGMNEMLYSQIPFKVCLLFLNITVPAVFVETFKSEISSPLHMLMATVYCNVYCNLLVDVLPDWGKFGDVQGPFLVDESLRVVCSRSTALYQT</sequence>
<dbReference type="Proteomes" id="UP000541444">
    <property type="component" value="Unassembled WGS sequence"/>
</dbReference>
<comment type="caution">
    <text evidence="1">The sequence shown here is derived from an EMBL/GenBank/DDBJ whole genome shotgun (WGS) entry which is preliminary data.</text>
</comment>
<protein>
    <submittedName>
        <fullName evidence="1">Uncharacterized protein</fullName>
    </submittedName>
</protein>
<dbReference type="EMBL" id="JACGCM010002370">
    <property type="protein sequence ID" value="KAF6140463.1"/>
    <property type="molecule type" value="Genomic_DNA"/>
</dbReference>
<name>A0A7J7LCW4_9MAGN</name>
<proteinExistence type="predicted"/>
<organism evidence="1 2">
    <name type="scientific">Kingdonia uniflora</name>
    <dbReference type="NCBI Taxonomy" id="39325"/>
    <lineage>
        <taxon>Eukaryota</taxon>
        <taxon>Viridiplantae</taxon>
        <taxon>Streptophyta</taxon>
        <taxon>Embryophyta</taxon>
        <taxon>Tracheophyta</taxon>
        <taxon>Spermatophyta</taxon>
        <taxon>Magnoliopsida</taxon>
        <taxon>Ranunculales</taxon>
        <taxon>Circaeasteraceae</taxon>
        <taxon>Kingdonia</taxon>
    </lineage>
</organism>
<accession>A0A7J7LCW4</accession>
<evidence type="ECO:0000313" key="2">
    <source>
        <dbReference type="Proteomes" id="UP000541444"/>
    </source>
</evidence>
<dbReference type="AlphaFoldDB" id="A0A7J7LCW4"/>
<reference evidence="1 2" key="1">
    <citation type="journal article" date="2020" name="IScience">
        <title>Genome Sequencing of the Endangered Kingdonia uniflora (Circaeasteraceae, Ranunculales) Reveals Potential Mechanisms of Evolutionary Specialization.</title>
        <authorList>
            <person name="Sun Y."/>
            <person name="Deng T."/>
            <person name="Zhang A."/>
            <person name="Moore M.J."/>
            <person name="Landis J.B."/>
            <person name="Lin N."/>
            <person name="Zhang H."/>
            <person name="Zhang X."/>
            <person name="Huang J."/>
            <person name="Zhang X."/>
            <person name="Sun H."/>
            <person name="Wang H."/>
        </authorList>
    </citation>
    <scope>NUCLEOTIDE SEQUENCE [LARGE SCALE GENOMIC DNA]</scope>
    <source>
        <strain evidence="1">TB1705</strain>
        <tissue evidence="1">Leaf</tissue>
    </source>
</reference>
<evidence type="ECO:0000313" key="1">
    <source>
        <dbReference type="EMBL" id="KAF6140463.1"/>
    </source>
</evidence>